<name>A0AB33KNQ8_9ACTN</name>
<evidence type="ECO:0000313" key="1">
    <source>
        <dbReference type="EMBL" id="BFP54172.1"/>
    </source>
</evidence>
<organism evidence="1">
    <name type="scientific">Streptomyces sp. CMC78</name>
    <dbReference type="NCBI Taxonomy" id="3231512"/>
    <lineage>
        <taxon>Bacteria</taxon>
        <taxon>Bacillati</taxon>
        <taxon>Actinomycetota</taxon>
        <taxon>Actinomycetes</taxon>
        <taxon>Kitasatosporales</taxon>
        <taxon>Streptomycetaceae</taxon>
        <taxon>Streptomyces</taxon>
    </lineage>
</organism>
<dbReference type="KEGG" id="stcm:SCMC78_39790"/>
<evidence type="ECO:0008006" key="2">
    <source>
        <dbReference type="Google" id="ProtNLM"/>
    </source>
</evidence>
<protein>
    <recommendedName>
        <fullName evidence="2">TniQ protein</fullName>
    </recommendedName>
</protein>
<dbReference type="EMBL" id="AP035884">
    <property type="protein sequence ID" value="BFP54172.1"/>
    <property type="molecule type" value="Genomic_DNA"/>
</dbReference>
<accession>A0AB33KNQ8</accession>
<proteinExistence type="predicted"/>
<sequence>MSFETVVFRPLPRPLKPFPQETEASFLDRLATANAMPVQRLQRPSHWLDSRLDPVDRLSVLSGQPRTSIQYAIPRWERQAWNIPQGPFAATPRWACRRCVARRTGAPGQGVMVWMSKHHDQVCIPHRLWIGRAVEAPANQFDLADLPEIVAAQKRHYRLLRRYGPDVINACYEQTSRFWTKLLQHGYRISDLTRRLARLQPRAARSVRPWDPKRYAAIYPEIVKAMVFYAAPHWRSLALSGAEEDFRAFHSEFIRRLPNESSLRTTAKPWFIHQLRMIADTIEAAAGLPAAHGTDGAGELTSATSEPIIRLRS</sequence>
<gene>
    <name evidence="1" type="ORF">SCMC78_39790</name>
</gene>
<dbReference type="RefSeq" id="WP_408054021.1">
    <property type="nucleotide sequence ID" value="NZ_AP035884.1"/>
</dbReference>
<dbReference type="AlphaFoldDB" id="A0AB33KNQ8"/>
<reference evidence="1" key="1">
    <citation type="submission" date="2024-07" db="EMBL/GenBank/DDBJ databases">
        <title>Complete genome sequences of cellulolytic bacteria, Kitasatospora sp. CMC57 and Streptomyces sp. CMC78, isolated from Japanese agricultural soil.</title>
        <authorList>
            <person name="Hashimoto T."/>
            <person name="Ito M."/>
            <person name="Iwamoto M."/>
            <person name="Fukahori D."/>
            <person name="Shoda T."/>
            <person name="Sakoda M."/>
            <person name="Morohoshi T."/>
            <person name="Mitsuboshi M."/>
            <person name="Nishizawa T."/>
        </authorList>
    </citation>
    <scope>NUCLEOTIDE SEQUENCE</scope>
    <source>
        <strain evidence="1">CMC78</strain>
    </source>
</reference>